<dbReference type="Pfam" id="PF05729">
    <property type="entry name" value="NACHT"/>
    <property type="match status" value="1"/>
</dbReference>
<organism evidence="3 4">
    <name type="scientific">Longispora fulva</name>
    <dbReference type="NCBI Taxonomy" id="619741"/>
    <lineage>
        <taxon>Bacteria</taxon>
        <taxon>Bacillati</taxon>
        <taxon>Actinomycetota</taxon>
        <taxon>Actinomycetes</taxon>
        <taxon>Micromonosporales</taxon>
        <taxon>Micromonosporaceae</taxon>
        <taxon>Longispora</taxon>
    </lineage>
</organism>
<evidence type="ECO:0000313" key="3">
    <source>
        <dbReference type="EMBL" id="MBG6136186.1"/>
    </source>
</evidence>
<keyword evidence="1" id="KW-1133">Transmembrane helix</keyword>
<keyword evidence="4" id="KW-1185">Reference proteome</keyword>
<dbReference type="RefSeq" id="WP_197003198.1">
    <property type="nucleotide sequence ID" value="NZ_BONS01000038.1"/>
</dbReference>
<protein>
    <recommendedName>
        <fullName evidence="2">NACHT domain-containing protein</fullName>
    </recommendedName>
</protein>
<dbReference type="InterPro" id="IPR003593">
    <property type="entry name" value="AAA+_ATPase"/>
</dbReference>
<keyword evidence="1" id="KW-0472">Membrane</keyword>
<dbReference type="InterPro" id="IPR007111">
    <property type="entry name" value="NACHT_NTPase"/>
</dbReference>
<sequence length="1027" mass="112137">MARTVCVGWGEGGVRHPGRVLLATLVTVGVPAALGAVWRDLITAHPVPALLLAAGYEVVLLIGVLLVKAIMPVLDRRLRQGGEAVDRRLGQAITRYGQRYRERVAASLKLIDTKGLATGGPFLPELDEVFVDVGLTTQPLHRTVSGVLADIREDSAKRHSIHDLIDQIRPAVLAVIGAPGSGKTTLLRQVARRAARAGRGRRRGLPILLLLRDHVLGIVGRADRQYDLPQILRATVHGLRVVEPDGWWEEQLHQGRCLVLLDGLDEVARAEDRRAVAAWIEHQIRLYPGNDFVITSRPHGYQSATVEQAVVLQARPFTDTQVRQFLHAWYLATMRHATNSPDPDVRLRAAEAAEDLLARLAAAPVLYGLTVNPLLLTMIANVHRYRGALPGSRADLYGEICQVMLWRRQEAKKLVTIVPGAGKERLLGRLAFSMMTARVRDMRREDVLEIVRPALRRVSKAVTAEDFLTDVSSNGLLVEREKDLFAFAHHTFGEYLAAKHIRDTGQVGILVEGVSDPWWRETTLLYVAGADADQIVAACLDVRTVNALALAFECVHIECELAEELEGQLEQVLAEAFDSGASQETRRLIAGVLATRHVGAAVATTTGSHVVPSPVTEDLYWLFVRETRAPRPDVFPEFRPSNDFPAMGIWRQELEQFIEWLNGVLAEAGAQPVRLPTDAELGAAVVRGALRLETFVAGSPLVAWVRSEITAKPAWLHLAVDADRHSLVTPALVEIEVASPLAADVGNAGIVGQLTAVAELAGQAAVQGLGDLGEAQAREWRLVRRELERIPGNEVLQNPLRPLDPERSLDPVTKDLCLTDQLTGRTREPGGMARALAHALVRDVRRFHEADRQRGWLSRSADKAVPLLDVWELVMGRTFALALDAALAQNDDPVGEVAGRAFVGEIVRRAFGGSSAVLVDLSMVAAAAIRISRIVDSRSVPMDGWRTFAALRLAALAKPVFDRSTELTPELARRIRLLAVGLAPELDGGQLATTVRHDCQLIAAGVSAMEARSRGDAPMEVVFLARA</sequence>
<feature type="domain" description="NACHT" evidence="2">
    <location>
        <begin position="171"/>
        <end position="298"/>
    </location>
</feature>
<name>A0A8J7GSF3_9ACTN</name>
<gene>
    <name evidence="3" type="ORF">IW245_002380</name>
</gene>
<dbReference type="Gene3D" id="3.40.50.300">
    <property type="entry name" value="P-loop containing nucleotide triphosphate hydrolases"/>
    <property type="match status" value="1"/>
</dbReference>
<accession>A0A8J7GSF3</accession>
<evidence type="ECO:0000313" key="4">
    <source>
        <dbReference type="Proteomes" id="UP000622552"/>
    </source>
</evidence>
<dbReference type="PANTHER" id="PTHR46844">
    <property type="entry name" value="SLR5058 PROTEIN"/>
    <property type="match status" value="1"/>
</dbReference>
<dbReference type="SMART" id="SM00382">
    <property type="entry name" value="AAA"/>
    <property type="match status" value="1"/>
</dbReference>
<dbReference type="PROSITE" id="PS50837">
    <property type="entry name" value="NACHT"/>
    <property type="match status" value="1"/>
</dbReference>
<dbReference type="PANTHER" id="PTHR46844:SF1">
    <property type="entry name" value="SLR5058 PROTEIN"/>
    <property type="match status" value="1"/>
</dbReference>
<comment type="caution">
    <text evidence="3">The sequence shown here is derived from an EMBL/GenBank/DDBJ whole genome shotgun (WGS) entry which is preliminary data.</text>
</comment>
<dbReference type="SUPFAM" id="SSF52540">
    <property type="entry name" value="P-loop containing nucleoside triphosphate hydrolases"/>
    <property type="match status" value="1"/>
</dbReference>
<keyword evidence="1" id="KW-0812">Transmembrane</keyword>
<evidence type="ECO:0000259" key="2">
    <source>
        <dbReference type="PROSITE" id="PS50837"/>
    </source>
</evidence>
<evidence type="ECO:0000256" key="1">
    <source>
        <dbReference type="SAM" id="Phobius"/>
    </source>
</evidence>
<dbReference type="AlphaFoldDB" id="A0A8J7GSF3"/>
<proteinExistence type="predicted"/>
<feature type="transmembrane region" description="Helical" evidence="1">
    <location>
        <begin position="50"/>
        <end position="71"/>
    </location>
</feature>
<dbReference type="EMBL" id="JADOUF010000001">
    <property type="protein sequence ID" value="MBG6136186.1"/>
    <property type="molecule type" value="Genomic_DNA"/>
</dbReference>
<dbReference type="InterPro" id="IPR027417">
    <property type="entry name" value="P-loop_NTPase"/>
</dbReference>
<reference evidence="3" key="1">
    <citation type="submission" date="2020-11" db="EMBL/GenBank/DDBJ databases">
        <title>Sequencing the genomes of 1000 actinobacteria strains.</title>
        <authorList>
            <person name="Klenk H.-P."/>
        </authorList>
    </citation>
    <scope>NUCLEOTIDE SEQUENCE</scope>
    <source>
        <strain evidence="3">DSM 45356</strain>
    </source>
</reference>
<feature type="transmembrane region" description="Helical" evidence="1">
    <location>
        <begin position="20"/>
        <end position="38"/>
    </location>
</feature>
<dbReference type="Proteomes" id="UP000622552">
    <property type="component" value="Unassembled WGS sequence"/>
</dbReference>